<name>A0A1J9PS77_9EURO</name>
<dbReference type="OrthoDB" id="125347at2759"/>
<sequence>RLCTISAIQNLMDIKNFLNSVKKVVNDSLEDLKQHIIEQLEPEKEKKEKKTLHMKFDIQITNTEALDMIKKLRLYEEQQNKEDTELIQQLNHYERRLEDQRLKNRQQQDIRAFFVC</sequence>
<feature type="non-terminal residue" evidence="1">
    <location>
        <position position="1"/>
    </location>
</feature>
<gene>
    <name evidence="1" type="ORF">AJ78_08358</name>
</gene>
<reference evidence="1 2" key="1">
    <citation type="submission" date="2015-07" db="EMBL/GenBank/DDBJ databases">
        <title>Emmonsia species relationships and genome sequence.</title>
        <authorList>
            <consortium name="The Broad Institute Genomics Platform"/>
            <person name="Cuomo C.A."/>
            <person name="Munoz J.F."/>
            <person name="Imamovic A."/>
            <person name="Priest M.E."/>
            <person name="Young S."/>
            <person name="Clay O.K."/>
            <person name="McEwen J.G."/>
        </authorList>
    </citation>
    <scope>NUCLEOTIDE SEQUENCE [LARGE SCALE GENOMIC DNA]</scope>
    <source>
        <strain evidence="1 2">UAMH 9510</strain>
    </source>
</reference>
<organism evidence="1 2">
    <name type="scientific">Emergomyces pasteurianus Ep9510</name>
    <dbReference type="NCBI Taxonomy" id="1447872"/>
    <lineage>
        <taxon>Eukaryota</taxon>
        <taxon>Fungi</taxon>
        <taxon>Dikarya</taxon>
        <taxon>Ascomycota</taxon>
        <taxon>Pezizomycotina</taxon>
        <taxon>Eurotiomycetes</taxon>
        <taxon>Eurotiomycetidae</taxon>
        <taxon>Onygenales</taxon>
        <taxon>Ajellomycetaceae</taxon>
        <taxon>Emergomyces</taxon>
    </lineage>
</organism>
<dbReference type="STRING" id="1447872.A0A1J9PS77"/>
<accession>A0A1J9PS77</accession>
<keyword evidence="2" id="KW-1185">Reference proteome</keyword>
<protein>
    <submittedName>
        <fullName evidence="1">Uncharacterized protein</fullName>
    </submittedName>
</protein>
<dbReference type="EMBL" id="LGRN01000712">
    <property type="protein sequence ID" value="OJD10707.1"/>
    <property type="molecule type" value="Genomic_DNA"/>
</dbReference>
<comment type="caution">
    <text evidence="1">The sequence shown here is derived from an EMBL/GenBank/DDBJ whole genome shotgun (WGS) entry which is preliminary data.</text>
</comment>
<evidence type="ECO:0000313" key="1">
    <source>
        <dbReference type="EMBL" id="OJD10707.1"/>
    </source>
</evidence>
<dbReference type="VEuPathDB" id="FungiDB:AJ78_08358"/>
<dbReference type="AlphaFoldDB" id="A0A1J9PS77"/>
<proteinExistence type="predicted"/>
<dbReference type="Proteomes" id="UP000182235">
    <property type="component" value="Unassembled WGS sequence"/>
</dbReference>
<evidence type="ECO:0000313" key="2">
    <source>
        <dbReference type="Proteomes" id="UP000182235"/>
    </source>
</evidence>